<geneLocation type="nucleomorph" evidence="2"/>
<evidence type="ECO:0000259" key="1">
    <source>
        <dbReference type="Pfam" id="PF08606"/>
    </source>
</evidence>
<dbReference type="Gene3D" id="3.30.40.10">
    <property type="entry name" value="Zinc/RING finger domain, C3HC4 (zinc finger)"/>
    <property type="match status" value="1"/>
</dbReference>
<sequence>MSYCSMSGLFTPKPVILKKSGYIFDENIIKSYIKIYKRCPITGIACTYNDLINCKISNNFVNITPSKVNILSSLDTIKKEINNLLIELFHLRYNLIFSRQELVNVYFQNDYVCKILIKLLKQKNLYKKTINSLKWLLRK</sequence>
<name>A0A0H5BI58_9EUKA</name>
<dbReference type="SUPFAM" id="SSF57850">
    <property type="entry name" value="RING/U-box"/>
    <property type="match status" value="1"/>
</dbReference>
<keyword evidence="2" id="KW-0542">Nucleomorph</keyword>
<dbReference type="UniPathway" id="UPA00143"/>
<dbReference type="Pfam" id="PF08606">
    <property type="entry name" value="Prp19"/>
    <property type="match status" value="1"/>
</dbReference>
<accession>A0A0H5BI58</accession>
<dbReference type="InterPro" id="IPR013083">
    <property type="entry name" value="Znf_RING/FYVE/PHD"/>
</dbReference>
<dbReference type="InterPro" id="IPR013915">
    <property type="entry name" value="Prp19_cc"/>
</dbReference>
<reference evidence="2" key="1">
    <citation type="journal article" date="2015" name="Genome Biol. Evol.">
        <title>Nucleomorph Genome Sequences of Two Chlorarachniophytes, Amorphochlora amoebiformis and Lotharella vacuolata.</title>
        <authorList>
            <person name="Suzuki S."/>
            <person name="Shirato S."/>
            <person name="Hirakawa Y."/>
            <person name="Ishida K."/>
        </authorList>
    </citation>
    <scope>NUCLEOTIDE SEQUENCE</scope>
    <source>
        <strain evidence="2">CCMP2058</strain>
    </source>
</reference>
<evidence type="ECO:0000313" key="2">
    <source>
        <dbReference type="EMBL" id="BAS01808.1"/>
    </source>
</evidence>
<proteinExistence type="predicted"/>
<dbReference type="EMBL" id="AB996602">
    <property type="protein sequence ID" value="BAS01808.1"/>
    <property type="molecule type" value="Genomic_DNA"/>
</dbReference>
<dbReference type="GO" id="GO:0016567">
    <property type="term" value="P:protein ubiquitination"/>
    <property type="evidence" value="ECO:0007669"/>
    <property type="project" value="UniProtKB-UniPathway"/>
</dbReference>
<dbReference type="AlphaFoldDB" id="A0A0H5BI58"/>
<gene>
    <name evidence="2" type="primary">prp19</name>
</gene>
<feature type="domain" description="Prp19 coiled-coil region" evidence="1">
    <location>
        <begin position="72"/>
        <end position="132"/>
    </location>
</feature>
<protein>
    <submittedName>
        <fullName evidence="2">mRNA splicing protein PRP19</fullName>
    </submittedName>
</protein>
<organism evidence="2">
    <name type="scientific">Amorphochlora amoebiformis</name>
    <dbReference type="NCBI Taxonomy" id="1561963"/>
    <lineage>
        <taxon>Eukaryota</taxon>
        <taxon>Sar</taxon>
        <taxon>Rhizaria</taxon>
        <taxon>Cercozoa</taxon>
        <taxon>Chlorarachniophyceae</taxon>
        <taxon>Amorphochlora</taxon>
    </lineage>
</organism>